<feature type="transmembrane region" description="Helical" evidence="8">
    <location>
        <begin position="455"/>
        <end position="480"/>
    </location>
</feature>
<reference evidence="9 10" key="1">
    <citation type="submission" date="2020-08" db="EMBL/GenBank/DDBJ databases">
        <title>A Genomic Blueprint of the Chicken Gut Microbiome.</title>
        <authorList>
            <person name="Gilroy R."/>
            <person name="Ravi A."/>
            <person name="Getino M."/>
            <person name="Pursley I."/>
            <person name="Horton D.L."/>
            <person name="Alikhan N.-F."/>
            <person name="Baker D."/>
            <person name="Gharbi K."/>
            <person name="Hall N."/>
            <person name="Watson M."/>
            <person name="Adriaenssens E.M."/>
            <person name="Foster-Nyarko E."/>
            <person name="Jarju S."/>
            <person name="Secka A."/>
            <person name="Antonio M."/>
            <person name="Oren A."/>
            <person name="Chaudhuri R."/>
            <person name="La Ragione R.M."/>
            <person name="Hildebrand F."/>
            <person name="Pallen M.J."/>
        </authorList>
    </citation>
    <scope>NUCLEOTIDE SEQUENCE [LARGE SCALE GENOMIC DNA]</scope>
    <source>
        <strain evidence="9 10">Sa1CUA4</strain>
    </source>
</reference>
<feature type="transmembrane region" description="Helical" evidence="8">
    <location>
        <begin position="319"/>
        <end position="340"/>
    </location>
</feature>
<dbReference type="RefSeq" id="WP_191764938.1">
    <property type="nucleotide sequence ID" value="NZ_JACSPM010000001.1"/>
</dbReference>
<evidence type="ECO:0000256" key="2">
    <source>
        <dbReference type="ARBA" id="ARBA00022475"/>
    </source>
</evidence>
<dbReference type="PANTHER" id="PTHR47019:SF1">
    <property type="entry name" value="LIPID II FLIPPASE MURJ"/>
    <property type="match status" value="1"/>
</dbReference>
<evidence type="ECO:0000256" key="6">
    <source>
        <dbReference type="ARBA" id="ARBA00022989"/>
    </source>
</evidence>
<dbReference type="InterPro" id="IPR004268">
    <property type="entry name" value="MurJ"/>
</dbReference>
<keyword evidence="7 8" id="KW-0472">Membrane</keyword>
<keyword evidence="3 8" id="KW-0812">Transmembrane</keyword>
<keyword evidence="6 8" id="KW-1133">Transmembrane helix</keyword>
<keyword evidence="2" id="KW-1003">Cell membrane</keyword>
<feature type="transmembrane region" description="Helical" evidence="8">
    <location>
        <begin position="236"/>
        <end position="257"/>
    </location>
</feature>
<gene>
    <name evidence="9" type="primary">murJ</name>
    <name evidence="9" type="ORF">H9622_05370</name>
</gene>
<keyword evidence="10" id="KW-1185">Reference proteome</keyword>
<evidence type="ECO:0000313" key="10">
    <source>
        <dbReference type="Proteomes" id="UP000602532"/>
    </source>
</evidence>
<comment type="subcellular location">
    <subcellularLocation>
        <location evidence="1">Cell membrane</location>
        <topology evidence="1">Multi-pass membrane protein</topology>
    </subcellularLocation>
</comment>
<evidence type="ECO:0000256" key="7">
    <source>
        <dbReference type="ARBA" id="ARBA00023136"/>
    </source>
</evidence>
<feature type="transmembrane region" description="Helical" evidence="8">
    <location>
        <begin position="352"/>
        <end position="375"/>
    </location>
</feature>
<organism evidence="9 10">
    <name type="scientific">Microbacterium gallinarum</name>
    <dbReference type="NCBI Taxonomy" id="2762209"/>
    <lineage>
        <taxon>Bacteria</taxon>
        <taxon>Bacillati</taxon>
        <taxon>Actinomycetota</taxon>
        <taxon>Actinomycetes</taxon>
        <taxon>Micrococcales</taxon>
        <taxon>Microbacteriaceae</taxon>
        <taxon>Microbacterium</taxon>
    </lineage>
</organism>
<accession>A0ABR8X1F4</accession>
<feature type="transmembrane region" description="Helical" evidence="8">
    <location>
        <begin position="277"/>
        <end position="298"/>
    </location>
</feature>
<name>A0ABR8X1F4_9MICO</name>
<comment type="caution">
    <text evidence="9">The sequence shown here is derived from an EMBL/GenBank/DDBJ whole genome shotgun (WGS) entry which is preliminary data.</text>
</comment>
<dbReference type="InterPro" id="IPR051050">
    <property type="entry name" value="Lipid_II_flippase_MurJ/MviN"/>
</dbReference>
<dbReference type="EMBL" id="JACSPM010000001">
    <property type="protein sequence ID" value="MBD8023023.1"/>
    <property type="molecule type" value="Genomic_DNA"/>
</dbReference>
<feature type="transmembrane region" description="Helical" evidence="8">
    <location>
        <begin position="157"/>
        <end position="180"/>
    </location>
</feature>
<dbReference type="PRINTS" id="PR01806">
    <property type="entry name" value="VIRFACTRMVIN"/>
</dbReference>
<protein>
    <submittedName>
        <fullName evidence="9">Murein biosynthesis integral membrane protein MurJ</fullName>
    </submittedName>
</protein>
<evidence type="ECO:0000256" key="1">
    <source>
        <dbReference type="ARBA" id="ARBA00004651"/>
    </source>
</evidence>
<feature type="transmembrane region" description="Helical" evidence="8">
    <location>
        <begin position="21"/>
        <end position="45"/>
    </location>
</feature>
<feature type="transmembrane region" description="Helical" evidence="8">
    <location>
        <begin position="420"/>
        <end position="443"/>
    </location>
</feature>
<evidence type="ECO:0000256" key="3">
    <source>
        <dbReference type="ARBA" id="ARBA00022692"/>
    </source>
</evidence>
<proteinExistence type="predicted"/>
<feature type="transmembrane region" description="Helical" evidence="8">
    <location>
        <begin position="192"/>
        <end position="215"/>
    </location>
</feature>
<keyword evidence="5" id="KW-0573">Peptidoglycan synthesis</keyword>
<evidence type="ECO:0000256" key="8">
    <source>
        <dbReference type="SAM" id="Phobius"/>
    </source>
</evidence>
<evidence type="ECO:0000256" key="4">
    <source>
        <dbReference type="ARBA" id="ARBA00022960"/>
    </source>
</evidence>
<evidence type="ECO:0000313" key="9">
    <source>
        <dbReference type="EMBL" id="MBD8023023.1"/>
    </source>
</evidence>
<evidence type="ECO:0000256" key="5">
    <source>
        <dbReference type="ARBA" id="ARBA00022984"/>
    </source>
</evidence>
<dbReference type="Proteomes" id="UP000602532">
    <property type="component" value="Unassembled WGS sequence"/>
</dbReference>
<feature type="transmembrane region" description="Helical" evidence="8">
    <location>
        <begin position="492"/>
        <end position="516"/>
    </location>
</feature>
<dbReference type="PANTHER" id="PTHR47019">
    <property type="entry name" value="LIPID II FLIPPASE MURJ"/>
    <property type="match status" value="1"/>
</dbReference>
<feature type="transmembrane region" description="Helical" evidence="8">
    <location>
        <begin position="51"/>
        <end position="74"/>
    </location>
</feature>
<sequence>MSIGRASALIGAGTIISRVTGLLRTIVLVWAVGATTAGGNAFAVANQLPNNIYAIISVGLLSAVVVPQIVKAAAHDDGGSAFVSKLFTLGTVVLLGTAAVATVAAPWLVVFYAPDYGPEQQALATAFAYWCLPQILFYGLFALVGEALNARRVYGPYTWAPIVNNVVSIAGFLVFIWLFGAGTASTQWSPEMIAVLAGTATLGIVVQTGILFLFWRKTGMHVRPDFRWRGVGLGQIGRLAGWTFLMVLAGQLAGVVQSRVMSQIPEGDPGFFVAGNAWLIFMLPYSIIVLSIGTPYFTQLSEHAGAGRDDDVRADVGRSIRTLGLFIVAATAALAVAAVPMSRIFTNSREEAVGAAGVLLCYLVSLIPLAVLFVIQRTFYAYDDTRTPFFFTLGQCVIVVLTALAASWAAGAGVIEMAQLAAAVALGQSFASVCQVIAATWLLQRRLGGLRIGSWMLALGRFALAALPAAGAGWLTFQLLGGTGGWTVSDKLLGVLGAAVIGVVVLVVYVAFLALLRAPELSAAMTLARRVLPGGR</sequence>
<dbReference type="Pfam" id="PF03023">
    <property type="entry name" value="MurJ"/>
    <property type="match status" value="1"/>
</dbReference>
<feature type="transmembrane region" description="Helical" evidence="8">
    <location>
        <begin position="86"/>
        <end position="110"/>
    </location>
</feature>
<keyword evidence="4" id="KW-0133">Cell shape</keyword>
<feature type="transmembrane region" description="Helical" evidence="8">
    <location>
        <begin position="387"/>
        <end position="408"/>
    </location>
</feature>
<feature type="transmembrane region" description="Helical" evidence="8">
    <location>
        <begin position="122"/>
        <end position="145"/>
    </location>
</feature>
<dbReference type="NCBIfam" id="TIGR01695">
    <property type="entry name" value="murJ_mviN"/>
    <property type="match status" value="1"/>
</dbReference>